<dbReference type="Pfam" id="PF13411">
    <property type="entry name" value="MerR_1"/>
    <property type="match status" value="1"/>
</dbReference>
<dbReference type="InterPro" id="IPR009057">
    <property type="entry name" value="Homeodomain-like_sf"/>
</dbReference>
<accession>A0A2T5H5H0</accession>
<dbReference type="GO" id="GO:0006355">
    <property type="term" value="P:regulation of DNA-templated transcription"/>
    <property type="evidence" value="ECO:0007669"/>
    <property type="project" value="InterPro"/>
</dbReference>
<sequence length="104" mass="12130">MGFLSVIRRWALRDKMPIREISRRTGLSRNTIRKYLREGAVEPKFKTPARPSKLDPYADRLSAWLLAHTRKSRKDRRTVKQIHEDLAKLGYDGSYGRMAAFARA</sequence>
<protein>
    <recommendedName>
        <fullName evidence="1">HTH IS21-type domain-containing protein</fullName>
    </recommendedName>
</protein>
<dbReference type="InterPro" id="IPR017894">
    <property type="entry name" value="HTH_IS21_transposase_type"/>
</dbReference>
<dbReference type="SUPFAM" id="SSF46689">
    <property type="entry name" value="Homeodomain-like"/>
    <property type="match status" value="1"/>
</dbReference>
<reference evidence="2 3" key="1">
    <citation type="submission" date="2018-04" db="EMBL/GenBank/DDBJ databases">
        <title>Genomic Encyclopedia of Archaeal and Bacterial Type Strains, Phase II (KMG-II): from individual species to whole genera.</title>
        <authorList>
            <person name="Goeker M."/>
        </authorList>
    </citation>
    <scope>NUCLEOTIDE SEQUENCE [LARGE SCALE GENOMIC DNA]</scope>
    <source>
        <strain evidence="2 3">DSM 100434</strain>
    </source>
</reference>
<keyword evidence="3" id="KW-1185">Reference proteome</keyword>
<comment type="caution">
    <text evidence="2">The sequence shown here is derived from an EMBL/GenBank/DDBJ whole genome shotgun (WGS) entry which is preliminary data.</text>
</comment>
<organism evidence="2 3">
    <name type="scientific">Celeribacter persicus</name>
    <dbReference type="NCBI Taxonomy" id="1651082"/>
    <lineage>
        <taxon>Bacteria</taxon>
        <taxon>Pseudomonadati</taxon>
        <taxon>Pseudomonadota</taxon>
        <taxon>Alphaproteobacteria</taxon>
        <taxon>Rhodobacterales</taxon>
        <taxon>Roseobacteraceae</taxon>
        <taxon>Celeribacter</taxon>
    </lineage>
</organism>
<feature type="domain" description="HTH IS21-type" evidence="1">
    <location>
        <begin position="3"/>
        <end position="65"/>
    </location>
</feature>
<gene>
    <name evidence="2" type="ORF">C8N42_1222</name>
</gene>
<name>A0A2T5H5H0_9RHOB</name>
<dbReference type="InterPro" id="IPR000551">
    <property type="entry name" value="MerR-type_HTH_dom"/>
</dbReference>
<evidence type="ECO:0000313" key="3">
    <source>
        <dbReference type="Proteomes" id="UP000244077"/>
    </source>
</evidence>
<evidence type="ECO:0000313" key="2">
    <source>
        <dbReference type="EMBL" id="PTQ66814.1"/>
    </source>
</evidence>
<dbReference type="Proteomes" id="UP000244077">
    <property type="component" value="Unassembled WGS sequence"/>
</dbReference>
<evidence type="ECO:0000259" key="1">
    <source>
        <dbReference type="PROSITE" id="PS50531"/>
    </source>
</evidence>
<dbReference type="EMBL" id="QAOH01000022">
    <property type="protein sequence ID" value="PTQ66814.1"/>
    <property type="molecule type" value="Genomic_DNA"/>
</dbReference>
<dbReference type="Gene3D" id="1.10.10.60">
    <property type="entry name" value="Homeodomain-like"/>
    <property type="match status" value="1"/>
</dbReference>
<dbReference type="AlphaFoldDB" id="A0A2T5H5H0"/>
<proteinExistence type="predicted"/>
<dbReference type="PROSITE" id="PS50531">
    <property type="entry name" value="HTH_IS21"/>
    <property type="match status" value="1"/>
</dbReference>
<dbReference type="GO" id="GO:0003677">
    <property type="term" value="F:DNA binding"/>
    <property type="evidence" value="ECO:0007669"/>
    <property type="project" value="InterPro"/>
</dbReference>